<reference evidence="3" key="1">
    <citation type="journal article" date="2019" name="Int. J. Syst. Evol. Microbiol.">
        <title>The Global Catalogue of Microorganisms (GCM) 10K type strain sequencing project: providing services to taxonomists for standard genome sequencing and annotation.</title>
        <authorList>
            <consortium name="The Broad Institute Genomics Platform"/>
            <consortium name="The Broad Institute Genome Sequencing Center for Infectious Disease"/>
            <person name="Wu L."/>
            <person name="Ma J."/>
        </authorList>
    </citation>
    <scope>NUCLEOTIDE SEQUENCE [LARGE SCALE GENOMIC DNA]</scope>
    <source>
        <strain evidence="3">KCTC 52274</strain>
    </source>
</reference>
<evidence type="ECO:0000313" key="3">
    <source>
        <dbReference type="Proteomes" id="UP001597319"/>
    </source>
</evidence>
<organism evidence="2 3">
    <name type="scientific">Aquimarina rubra</name>
    <dbReference type="NCBI Taxonomy" id="1920033"/>
    <lineage>
        <taxon>Bacteria</taxon>
        <taxon>Pseudomonadati</taxon>
        <taxon>Bacteroidota</taxon>
        <taxon>Flavobacteriia</taxon>
        <taxon>Flavobacteriales</taxon>
        <taxon>Flavobacteriaceae</taxon>
        <taxon>Aquimarina</taxon>
    </lineage>
</organism>
<gene>
    <name evidence="2" type="ORF">ACFSR1_05550</name>
</gene>
<protein>
    <recommendedName>
        <fullName evidence="4">Lipocalin-like domain-containing protein</fullName>
    </recommendedName>
</protein>
<evidence type="ECO:0000256" key="1">
    <source>
        <dbReference type="SAM" id="SignalP"/>
    </source>
</evidence>
<feature type="chain" id="PRO_5045104633" description="Lipocalin-like domain-containing protein" evidence="1">
    <location>
        <begin position="20"/>
        <end position="133"/>
    </location>
</feature>
<sequence>MKKLALLFLIPLLCVSACSNDDDTISNPDLLGKWRLVAQLVDPGDGSGTFESVNSDLELAFLAAGVLQVSNGNLCSLALDTEGNSTESYSVDENTISVACTNPVTISFEIKEGSLFLYYACIEGCAQRYQKLP</sequence>
<keyword evidence="1" id="KW-0732">Signal</keyword>
<dbReference type="EMBL" id="JBHULE010000008">
    <property type="protein sequence ID" value="MFD2562125.1"/>
    <property type="molecule type" value="Genomic_DNA"/>
</dbReference>
<keyword evidence="3" id="KW-1185">Reference proteome</keyword>
<evidence type="ECO:0008006" key="4">
    <source>
        <dbReference type="Google" id="ProtNLM"/>
    </source>
</evidence>
<evidence type="ECO:0000313" key="2">
    <source>
        <dbReference type="EMBL" id="MFD2562125.1"/>
    </source>
</evidence>
<accession>A0ABW5LB53</accession>
<comment type="caution">
    <text evidence="2">The sequence shown here is derived from an EMBL/GenBank/DDBJ whole genome shotgun (WGS) entry which is preliminary data.</text>
</comment>
<dbReference type="RefSeq" id="WP_378290443.1">
    <property type="nucleotide sequence ID" value="NZ_JBHULE010000008.1"/>
</dbReference>
<name>A0ABW5LB53_9FLAO</name>
<feature type="signal peptide" evidence="1">
    <location>
        <begin position="1"/>
        <end position="19"/>
    </location>
</feature>
<dbReference type="Proteomes" id="UP001597319">
    <property type="component" value="Unassembled WGS sequence"/>
</dbReference>
<proteinExistence type="predicted"/>